<feature type="compositionally biased region" description="Basic and acidic residues" evidence="4">
    <location>
        <begin position="28"/>
        <end position="37"/>
    </location>
</feature>
<name>A0AAW1KN83_POPJA</name>
<sequence length="324" mass="37623">MEFGREKYDLNNEQHCEELRNISLQHDSNAEDERVNIEDENSDTEASVCFEERKENSESERSDSCACEEEDKDNGTYFMVVQKKAKVVVSEWKWQKLPLSQRKRTPAQNIVMQLPGVIGDAKQANAFPFLKENERQLKILLCNYLGISPKKYCKYTKEELKEAINAVQNGMSCAAASVQYKIPRITLLYKIKGKYSVYCAEEETILSNWIIQVGKTGFPITKDQLVDSVALLVKTLNRKTNFTSSRPGRHWYEGFMRRHSHISKRMTQNLTTNRASVTEMSIRAWFNEMGHYLNENNINISNTHHYLMRTKPHFSFHQKKESSG</sequence>
<dbReference type="InterPro" id="IPR007889">
    <property type="entry name" value="HTH_Psq"/>
</dbReference>
<dbReference type="GO" id="GO:0003677">
    <property type="term" value="F:DNA binding"/>
    <property type="evidence" value="ECO:0007669"/>
    <property type="project" value="UniProtKB-KW"/>
</dbReference>
<dbReference type="GO" id="GO:0005634">
    <property type="term" value="C:nucleus"/>
    <property type="evidence" value="ECO:0007669"/>
    <property type="project" value="UniProtKB-SubCell"/>
</dbReference>
<dbReference type="Pfam" id="PF05225">
    <property type="entry name" value="HTH_psq"/>
    <property type="match status" value="1"/>
</dbReference>
<evidence type="ECO:0000313" key="7">
    <source>
        <dbReference type="Proteomes" id="UP001458880"/>
    </source>
</evidence>
<reference evidence="6 7" key="1">
    <citation type="journal article" date="2024" name="BMC Genomics">
        <title>De novo assembly and annotation of Popillia japonica's genome with initial clues to its potential as an invasive pest.</title>
        <authorList>
            <person name="Cucini C."/>
            <person name="Boschi S."/>
            <person name="Funari R."/>
            <person name="Cardaioli E."/>
            <person name="Iannotti N."/>
            <person name="Marturano G."/>
            <person name="Paoli F."/>
            <person name="Bruttini M."/>
            <person name="Carapelli A."/>
            <person name="Frati F."/>
            <person name="Nardi F."/>
        </authorList>
    </citation>
    <scope>NUCLEOTIDE SEQUENCE [LARGE SCALE GENOMIC DNA]</scope>
    <source>
        <strain evidence="6">DMR45628</strain>
    </source>
</reference>
<keyword evidence="2 6" id="KW-0238">DNA-binding</keyword>
<dbReference type="AlphaFoldDB" id="A0AAW1KN83"/>
<evidence type="ECO:0000256" key="3">
    <source>
        <dbReference type="ARBA" id="ARBA00023242"/>
    </source>
</evidence>
<organism evidence="6 7">
    <name type="scientific">Popillia japonica</name>
    <name type="common">Japanese beetle</name>
    <dbReference type="NCBI Taxonomy" id="7064"/>
    <lineage>
        <taxon>Eukaryota</taxon>
        <taxon>Metazoa</taxon>
        <taxon>Ecdysozoa</taxon>
        <taxon>Arthropoda</taxon>
        <taxon>Hexapoda</taxon>
        <taxon>Insecta</taxon>
        <taxon>Pterygota</taxon>
        <taxon>Neoptera</taxon>
        <taxon>Endopterygota</taxon>
        <taxon>Coleoptera</taxon>
        <taxon>Polyphaga</taxon>
        <taxon>Scarabaeiformia</taxon>
        <taxon>Scarabaeidae</taxon>
        <taxon>Rutelinae</taxon>
        <taxon>Popillia</taxon>
    </lineage>
</organism>
<keyword evidence="7" id="KW-1185">Reference proteome</keyword>
<evidence type="ECO:0000259" key="5">
    <source>
        <dbReference type="PROSITE" id="PS51253"/>
    </source>
</evidence>
<evidence type="ECO:0000256" key="1">
    <source>
        <dbReference type="ARBA" id="ARBA00004123"/>
    </source>
</evidence>
<evidence type="ECO:0000313" key="6">
    <source>
        <dbReference type="EMBL" id="KAK9721450.1"/>
    </source>
</evidence>
<dbReference type="Pfam" id="PF03221">
    <property type="entry name" value="HTH_Tnp_Tc5"/>
    <property type="match status" value="1"/>
</dbReference>
<comment type="caution">
    <text evidence="6">The sequence shown here is derived from an EMBL/GenBank/DDBJ whole genome shotgun (WGS) entry which is preliminary data.</text>
</comment>
<dbReference type="InterPro" id="IPR006600">
    <property type="entry name" value="HTH_CenpB_DNA-bd_dom"/>
</dbReference>
<dbReference type="SUPFAM" id="SSF46689">
    <property type="entry name" value="Homeodomain-like"/>
    <property type="match status" value="1"/>
</dbReference>
<dbReference type="PROSITE" id="PS51253">
    <property type="entry name" value="HTH_CENPB"/>
    <property type="match status" value="1"/>
</dbReference>
<proteinExistence type="predicted"/>
<dbReference type="EMBL" id="JASPKY010000199">
    <property type="protein sequence ID" value="KAK9721450.1"/>
    <property type="molecule type" value="Genomic_DNA"/>
</dbReference>
<keyword evidence="3" id="KW-0539">Nucleus</keyword>
<gene>
    <name evidence="6" type="ORF">QE152_g21548</name>
</gene>
<protein>
    <submittedName>
        <fullName evidence="6">CENP-B N-terminal DNA-binding domain</fullName>
    </submittedName>
</protein>
<feature type="domain" description="HTH CENPB-type" evidence="5">
    <location>
        <begin position="190"/>
        <end position="265"/>
    </location>
</feature>
<dbReference type="InterPro" id="IPR009057">
    <property type="entry name" value="Homeodomain-like_sf"/>
</dbReference>
<comment type="subcellular location">
    <subcellularLocation>
        <location evidence="1">Nucleus</location>
    </subcellularLocation>
</comment>
<evidence type="ECO:0000256" key="4">
    <source>
        <dbReference type="SAM" id="MobiDB-lite"/>
    </source>
</evidence>
<dbReference type="Gene3D" id="1.10.10.60">
    <property type="entry name" value="Homeodomain-like"/>
    <property type="match status" value="1"/>
</dbReference>
<accession>A0AAW1KN83</accession>
<dbReference type="Proteomes" id="UP001458880">
    <property type="component" value="Unassembled WGS sequence"/>
</dbReference>
<evidence type="ECO:0000256" key="2">
    <source>
        <dbReference type="ARBA" id="ARBA00023125"/>
    </source>
</evidence>
<feature type="region of interest" description="Disordered" evidence="4">
    <location>
        <begin position="22"/>
        <end position="55"/>
    </location>
</feature>